<keyword evidence="14" id="KW-1185">Reference proteome</keyword>
<name>A0ABV5ZX83_9PSEU</name>
<evidence type="ECO:0000256" key="4">
    <source>
        <dbReference type="ARBA" id="ARBA00022621"/>
    </source>
</evidence>
<dbReference type="InterPro" id="IPR000971">
    <property type="entry name" value="Globin"/>
</dbReference>
<dbReference type="PRINTS" id="PR00409">
    <property type="entry name" value="PHDIOXRDTASE"/>
</dbReference>
<feature type="domain" description="Globin" evidence="11">
    <location>
        <begin position="1"/>
        <end position="140"/>
    </location>
</feature>
<dbReference type="EMBL" id="JBHLZU010000012">
    <property type="protein sequence ID" value="MFB9905498.1"/>
    <property type="molecule type" value="Genomic_DNA"/>
</dbReference>
<dbReference type="Gene3D" id="3.40.50.80">
    <property type="entry name" value="Nucleotide-binding domain of ferredoxin-NADP reductase (FNR) module"/>
    <property type="match status" value="1"/>
</dbReference>
<sequence length="404" mass="43990">MLSQHSRGIVLATLPAVRRTVAEIAGRFYDSLFDARPDLLNLFNLGNQANGEQRKALAASVVAFAEHLTGTTVIPIDAVVRRVAHKHVSLGIRPEQYTIVGRYLLAAVADVLGDAVTPEVAAAWDEVYWLFAVRLIAAETRLYQGTGQDRGYLNAPWTVVGRFEEAQDTVSLALAPDNGPIPRHLPGQYTTVTVDLPNGMRQARQYTLSEAPGHNTLRITVRRVRGRAGAPDGMVSTFLTRDIRIGDRLRVSHPGGDVALPDTGPLVLASAGIGITPIAAMIEHLAETQPDRPVVAVHAERSPKRHALAWHVHRHGARLASFENILYYEQDAPSWARSGLVAPDALPLPPGASAYLCGPLPFMRHVRAALLRRGMPTDRIRFEVFGPDLWTTGADRLPAPQPIA</sequence>
<keyword evidence="6" id="KW-0408">Iron</keyword>
<dbReference type="CDD" id="cd06184">
    <property type="entry name" value="flavohem_like_fad_nad_binding"/>
    <property type="match status" value="1"/>
</dbReference>
<dbReference type="InterPro" id="IPR009050">
    <property type="entry name" value="Globin-like_sf"/>
</dbReference>
<evidence type="ECO:0000256" key="9">
    <source>
        <dbReference type="ARBA" id="ARBA00049433"/>
    </source>
</evidence>
<dbReference type="SUPFAM" id="SSF52343">
    <property type="entry name" value="Ferredoxin reductase-like, C-terminal NADP-linked domain"/>
    <property type="match status" value="1"/>
</dbReference>
<dbReference type="PANTHER" id="PTHR43396">
    <property type="entry name" value="FLAVOHEMOPROTEIN"/>
    <property type="match status" value="1"/>
</dbReference>
<evidence type="ECO:0000256" key="7">
    <source>
        <dbReference type="ARBA" id="ARBA00023027"/>
    </source>
</evidence>
<evidence type="ECO:0000256" key="2">
    <source>
        <dbReference type="ARBA" id="ARBA00012229"/>
    </source>
</evidence>
<dbReference type="InterPro" id="IPR001433">
    <property type="entry name" value="OxRdtase_FAD/NAD-bd"/>
</dbReference>
<proteinExistence type="inferred from homology"/>
<evidence type="ECO:0000256" key="1">
    <source>
        <dbReference type="ARBA" id="ARBA00006401"/>
    </source>
</evidence>
<feature type="domain" description="FAD-binding FR-type" evidence="12">
    <location>
        <begin position="152"/>
        <end position="261"/>
    </location>
</feature>
<organism evidence="13 14">
    <name type="scientific">Allokutzneria oryzae</name>
    <dbReference type="NCBI Taxonomy" id="1378989"/>
    <lineage>
        <taxon>Bacteria</taxon>
        <taxon>Bacillati</taxon>
        <taxon>Actinomycetota</taxon>
        <taxon>Actinomycetes</taxon>
        <taxon>Pseudonocardiales</taxon>
        <taxon>Pseudonocardiaceae</taxon>
        <taxon>Allokutzneria</taxon>
    </lineage>
</organism>
<reference evidence="13 14" key="1">
    <citation type="submission" date="2024-09" db="EMBL/GenBank/DDBJ databases">
        <authorList>
            <person name="Sun Q."/>
            <person name="Mori K."/>
        </authorList>
    </citation>
    <scope>NUCLEOTIDE SEQUENCE [LARGE SCALE GENOMIC DNA]</scope>
    <source>
        <strain evidence="13 14">TBRC 7907</strain>
    </source>
</reference>
<evidence type="ECO:0000256" key="6">
    <source>
        <dbReference type="ARBA" id="ARBA00023004"/>
    </source>
</evidence>
<dbReference type="InterPro" id="IPR017927">
    <property type="entry name" value="FAD-bd_FR_type"/>
</dbReference>
<comment type="catalytic activity">
    <reaction evidence="8">
        <text>2 nitric oxide + NADH + 2 O2 = 2 nitrate + NAD(+) + H(+)</text>
        <dbReference type="Rhea" id="RHEA:19469"/>
        <dbReference type="ChEBI" id="CHEBI:15378"/>
        <dbReference type="ChEBI" id="CHEBI:15379"/>
        <dbReference type="ChEBI" id="CHEBI:16480"/>
        <dbReference type="ChEBI" id="CHEBI:17632"/>
        <dbReference type="ChEBI" id="CHEBI:57540"/>
        <dbReference type="ChEBI" id="CHEBI:57945"/>
        <dbReference type="EC" id="1.14.12.17"/>
    </reaction>
</comment>
<gene>
    <name evidence="13" type="ORF">ACFFQA_16305</name>
</gene>
<keyword evidence="10" id="KW-0813">Transport</keyword>
<dbReference type="Gene3D" id="2.40.30.10">
    <property type="entry name" value="Translation factors"/>
    <property type="match status" value="1"/>
</dbReference>
<dbReference type="SUPFAM" id="SSF63380">
    <property type="entry name" value="Riboflavin synthase domain-like"/>
    <property type="match status" value="1"/>
</dbReference>
<accession>A0ABV5ZX83</accession>
<evidence type="ECO:0000259" key="11">
    <source>
        <dbReference type="PROSITE" id="PS01033"/>
    </source>
</evidence>
<evidence type="ECO:0000259" key="12">
    <source>
        <dbReference type="PROSITE" id="PS51384"/>
    </source>
</evidence>
<keyword evidence="5" id="KW-0479">Metal-binding</keyword>
<dbReference type="PANTHER" id="PTHR43396:SF3">
    <property type="entry name" value="FLAVOHEMOPROTEIN"/>
    <property type="match status" value="1"/>
</dbReference>
<evidence type="ECO:0000313" key="13">
    <source>
        <dbReference type="EMBL" id="MFB9905498.1"/>
    </source>
</evidence>
<evidence type="ECO:0000256" key="3">
    <source>
        <dbReference type="ARBA" id="ARBA00022617"/>
    </source>
</evidence>
<comment type="caution">
    <text evidence="13">The sequence shown here is derived from an EMBL/GenBank/DDBJ whole genome shotgun (WGS) entry which is preliminary data.</text>
</comment>
<dbReference type="RefSeq" id="WP_377852797.1">
    <property type="nucleotide sequence ID" value="NZ_JBHLZU010000012.1"/>
</dbReference>
<protein>
    <recommendedName>
        <fullName evidence="2">nitric oxide dioxygenase</fullName>
        <ecNumber evidence="2">1.14.12.17</ecNumber>
    </recommendedName>
</protein>
<comment type="catalytic activity">
    <reaction evidence="9">
        <text>2 nitric oxide + NADPH + 2 O2 = 2 nitrate + NADP(+) + H(+)</text>
        <dbReference type="Rhea" id="RHEA:19465"/>
        <dbReference type="ChEBI" id="CHEBI:15378"/>
        <dbReference type="ChEBI" id="CHEBI:15379"/>
        <dbReference type="ChEBI" id="CHEBI:16480"/>
        <dbReference type="ChEBI" id="CHEBI:17632"/>
        <dbReference type="ChEBI" id="CHEBI:57783"/>
        <dbReference type="ChEBI" id="CHEBI:58349"/>
        <dbReference type="EC" id="1.14.12.17"/>
    </reaction>
</comment>
<dbReference type="PROSITE" id="PS01033">
    <property type="entry name" value="GLOBIN"/>
    <property type="match status" value="1"/>
</dbReference>
<dbReference type="PROSITE" id="PS51384">
    <property type="entry name" value="FAD_FR"/>
    <property type="match status" value="1"/>
</dbReference>
<dbReference type="EC" id="1.14.12.17" evidence="2"/>
<dbReference type="Gene3D" id="1.10.490.10">
    <property type="entry name" value="Globins"/>
    <property type="match status" value="1"/>
</dbReference>
<comment type="similarity">
    <text evidence="1">In the C-terminal section; belongs to the flavoprotein pyridine nucleotide cytochrome reductase family.</text>
</comment>
<dbReference type="InterPro" id="IPR012292">
    <property type="entry name" value="Globin/Proto"/>
</dbReference>
<evidence type="ECO:0000256" key="8">
    <source>
        <dbReference type="ARBA" id="ARBA00048649"/>
    </source>
</evidence>
<comment type="similarity">
    <text evidence="10">Belongs to the globin family.</text>
</comment>
<dbReference type="InterPro" id="IPR017938">
    <property type="entry name" value="Riboflavin_synthase-like_b-brl"/>
</dbReference>
<dbReference type="Proteomes" id="UP001589693">
    <property type="component" value="Unassembled WGS sequence"/>
</dbReference>
<evidence type="ECO:0000256" key="5">
    <source>
        <dbReference type="ARBA" id="ARBA00022723"/>
    </source>
</evidence>
<dbReference type="InterPro" id="IPR039261">
    <property type="entry name" value="FNR_nucleotide-bd"/>
</dbReference>
<dbReference type="Pfam" id="PF00042">
    <property type="entry name" value="Globin"/>
    <property type="match status" value="1"/>
</dbReference>
<evidence type="ECO:0000313" key="14">
    <source>
        <dbReference type="Proteomes" id="UP001589693"/>
    </source>
</evidence>
<dbReference type="Pfam" id="PF00175">
    <property type="entry name" value="NAD_binding_1"/>
    <property type="match status" value="1"/>
</dbReference>
<keyword evidence="7" id="KW-0520">NAD</keyword>
<dbReference type="SUPFAM" id="SSF46458">
    <property type="entry name" value="Globin-like"/>
    <property type="match status" value="1"/>
</dbReference>
<keyword evidence="3 10" id="KW-0349">Heme</keyword>
<evidence type="ECO:0000256" key="10">
    <source>
        <dbReference type="RuleBase" id="RU000356"/>
    </source>
</evidence>
<keyword evidence="4 10" id="KW-0561">Oxygen transport</keyword>